<evidence type="ECO:0000313" key="6">
    <source>
        <dbReference type="EMBL" id="MBB6092297.1"/>
    </source>
</evidence>
<evidence type="ECO:0000256" key="4">
    <source>
        <dbReference type="SAM" id="SignalP"/>
    </source>
</evidence>
<sequence length="229" mass="24258">MKHHTCCLLLTACALATGAGIAVAQDPAQSQPDAAAQAAALPRRYVSDKLVLNVYAEPDSASARVATIETGDAIGEIETSGTYVRVRLSDGREGWVGASYLTAEMPAAARLRELQGGQKAAVAAAEKKAADEILRLKSEAAALQAQLTELRAAQTTRVAEPAPTQATIPPDVEEHQEEPRLTTQPLTSSRNAAWIWPLALVGAAGVSFLAGYQALARRIRKRYGGLKIY</sequence>
<keyword evidence="3" id="KW-0472">Membrane</keyword>
<feature type="signal peptide" evidence="4">
    <location>
        <begin position="1"/>
        <end position="24"/>
    </location>
</feature>
<feature type="chain" id="PRO_5032333466" evidence="4">
    <location>
        <begin position="25"/>
        <end position="229"/>
    </location>
</feature>
<keyword evidence="1" id="KW-0175">Coiled coil</keyword>
<evidence type="ECO:0000259" key="5">
    <source>
        <dbReference type="PROSITE" id="PS51781"/>
    </source>
</evidence>
<feature type="transmembrane region" description="Helical" evidence="3">
    <location>
        <begin position="194"/>
        <end position="212"/>
    </location>
</feature>
<dbReference type="PROSITE" id="PS51781">
    <property type="entry name" value="SH3B"/>
    <property type="match status" value="1"/>
</dbReference>
<evidence type="ECO:0000313" key="7">
    <source>
        <dbReference type="Proteomes" id="UP000588068"/>
    </source>
</evidence>
<accession>A0A841HH79</accession>
<dbReference type="RefSeq" id="WP_184330031.1">
    <property type="nucleotide sequence ID" value="NZ_JACHHZ010000001.1"/>
</dbReference>
<keyword evidence="7" id="KW-1185">Reference proteome</keyword>
<keyword evidence="4" id="KW-0732">Signal</keyword>
<dbReference type="Pfam" id="PF08239">
    <property type="entry name" value="SH3_3"/>
    <property type="match status" value="1"/>
</dbReference>
<name>A0A841HH79_9GAMM</name>
<dbReference type="InterPro" id="IPR003646">
    <property type="entry name" value="SH3-like_bac-type"/>
</dbReference>
<organism evidence="6 7">
    <name type="scientific">Povalibacter uvarum</name>
    <dbReference type="NCBI Taxonomy" id="732238"/>
    <lineage>
        <taxon>Bacteria</taxon>
        <taxon>Pseudomonadati</taxon>
        <taxon>Pseudomonadota</taxon>
        <taxon>Gammaproteobacteria</taxon>
        <taxon>Steroidobacterales</taxon>
        <taxon>Steroidobacteraceae</taxon>
        <taxon>Povalibacter</taxon>
    </lineage>
</organism>
<evidence type="ECO:0000256" key="1">
    <source>
        <dbReference type="SAM" id="Coils"/>
    </source>
</evidence>
<proteinExistence type="predicted"/>
<dbReference type="Gene3D" id="2.30.30.40">
    <property type="entry name" value="SH3 Domains"/>
    <property type="match status" value="1"/>
</dbReference>
<protein>
    <submittedName>
        <fullName evidence="6">SH3 domain protein</fullName>
    </submittedName>
</protein>
<keyword evidence="3" id="KW-1133">Transmembrane helix</keyword>
<feature type="domain" description="SH3b" evidence="5">
    <location>
        <begin position="41"/>
        <end position="105"/>
    </location>
</feature>
<comment type="caution">
    <text evidence="6">The sequence shown here is derived from an EMBL/GenBank/DDBJ whole genome shotgun (WGS) entry which is preliminary data.</text>
</comment>
<keyword evidence="3" id="KW-0812">Transmembrane</keyword>
<feature type="coiled-coil region" evidence="1">
    <location>
        <begin position="126"/>
        <end position="153"/>
    </location>
</feature>
<feature type="region of interest" description="Disordered" evidence="2">
    <location>
        <begin position="155"/>
        <end position="184"/>
    </location>
</feature>
<gene>
    <name evidence="6" type="ORF">HNQ60_001143</name>
</gene>
<evidence type="ECO:0000256" key="3">
    <source>
        <dbReference type="SAM" id="Phobius"/>
    </source>
</evidence>
<dbReference type="Proteomes" id="UP000588068">
    <property type="component" value="Unassembled WGS sequence"/>
</dbReference>
<dbReference type="AlphaFoldDB" id="A0A841HH79"/>
<reference evidence="6 7" key="1">
    <citation type="submission" date="2020-08" db="EMBL/GenBank/DDBJ databases">
        <title>Genomic Encyclopedia of Type Strains, Phase IV (KMG-IV): sequencing the most valuable type-strain genomes for metagenomic binning, comparative biology and taxonomic classification.</title>
        <authorList>
            <person name="Goeker M."/>
        </authorList>
    </citation>
    <scope>NUCLEOTIDE SEQUENCE [LARGE SCALE GENOMIC DNA]</scope>
    <source>
        <strain evidence="6 7">DSM 26723</strain>
    </source>
</reference>
<dbReference type="EMBL" id="JACHHZ010000001">
    <property type="protein sequence ID" value="MBB6092297.1"/>
    <property type="molecule type" value="Genomic_DNA"/>
</dbReference>
<evidence type="ECO:0000256" key="2">
    <source>
        <dbReference type="SAM" id="MobiDB-lite"/>
    </source>
</evidence>